<protein>
    <submittedName>
        <fullName evidence="2">Uncharacterized protein</fullName>
    </submittedName>
</protein>
<dbReference type="STRING" id="45351.A7SA15"/>
<gene>
    <name evidence="2" type="ORF">NEMVEDRAFT_v1g209069</name>
</gene>
<dbReference type="AlphaFoldDB" id="A7SA15"/>
<dbReference type="PhylomeDB" id="A7SA15"/>
<dbReference type="PANTHER" id="PTHR33198">
    <property type="entry name" value="ANK_REP_REGION DOMAIN-CONTAINING PROTEIN-RELATED"/>
    <property type="match status" value="1"/>
</dbReference>
<name>A7SA15_NEMVE</name>
<evidence type="ECO:0000256" key="1">
    <source>
        <dbReference type="SAM" id="MobiDB-lite"/>
    </source>
</evidence>
<accession>A7SA15</accession>
<dbReference type="InParanoid" id="A7SA15"/>
<dbReference type="Proteomes" id="UP000001593">
    <property type="component" value="Unassembled WGS sequence"/>
</dbReference>
<keyword evidence="3" id="KW-1185">Reference proteome</keyword>
<dbReference type="EMBL" id="DS469606">
    <property type="protein sequence ID" value="EDO39518.1"/>
    <property type="molecule type" value="Genomic_DNA"/>
</dbReference>
<reference evidence="2 3" key="1">
    <citation type="journal article" date="2007" name="Science">
        <title>Sea anemone genome reveals ancestral eumetazoan gene repertoire and genomic organization.</title>
        <authorList>
            <person name="Putnam N.H."/>
            <person name="Srivastava M."/>
            <person name="Hellsten U."/>
            <person name="Dirks B."/>
            <person name="Chapman J."/>
            <person name="Salamov A."/>
            <person name="Terry A."/>
            <person name="Shapiro H."/>
            <person name="Lindquist E."/>
            <person name="Kapitonov V.V."/>
            <person name="Jurka J."/>
            <person name="Genikhovich G."/>
            <person name="Grigoriev I.V."/>
            <person name="Lucas S.M."/>
            <person name="Steele R.E."/>
            <person name="Finnerty J.R."/>
            <person name="Technau U."/>
            <person name="Martindale M.Q."/>
            <person name="Rokhsar D.S."/>
        </authorList>
    </citation>
    <scope>NUCLEOTIDE SEQUENCE [LARGE SCALE GENOMIC DNA]</scope>
    <source>
        <strain evidence="3">CH2 X CH6</strain>
    </source>
</reference>
<evidence type="ECO:0000313" key="3">
    <source>
        <dbReference type="Proteomes" id="UP000001593"/>
    </source>
</evidence>
<feature type="region of interest" description="Disordered" evidence="1">
    <location>
        <begin position="126"/>
        <end position="168"/>
    </location>
</feature>
<dbReference type="OMA" id="HINCAPI"/>
<dbReference type="eggNOG" id="ENOG502SWWR">
    <property type="taxonomic scope" value="Eukaryota"/>
</dbReference>
<evidence type="ECO:0000313" key="2">
    <source>
        <dbReference type="EMBL" id="EDO39518.1"/>
    </source>
</evidence>
<organism evidence="2 3">
    <name type="scientific">Nematostella vectensis</name>
    <name type="common">Starlet sea anemone</name>
    <dbReference type="NCBI Taxonomy" id="45351"/>
    <lineage>
        <taxon>Eukaryota</taxon>
        <taxon>Metazoa</taxon>
        <taxon>Cnidaria</taxon>
        <taxon>Anthozoa</taxon>
        <taxon>Hexacorallia</taxon>
        <taxon>Actiniaria</taxon>
        <taxon>Edwardsiidae</taxon>
        <taxon>Nematostella</taxon>
    </lineage>
</organism>
<proteinExistence type="predicted"/>
<dbReference type="HOGENOM" id="CLU_1588415_0_0_1"/>
<feature type="compositionally biased region" description="Basic residues" evidence="1">
    <location>
        <begin position="155"/>
        <end position="168"/>
    </location>
</feature>
<dbReference type="PANTHER" id="PTHR33198:SF19">
    <property type="entry name" value="CCHC-TYPE DOMAIN-CONTAINING PROTEIN"/>
    <property type="match status" value="1"/>
</dbReference>
<sequence>MATYQIPAPEGMNCNGDVSSNWKIFREAYEDYLIATGLDEKAKRLQVATLKSLMGTECKKILKRLQLSVAEMEDPGVILRKLEEHFVPVRNILYERYIFHNTEQLAHESIDQFLISETTREQLKKIEREEHQEPINFTQKVEKKEYKGAPPKTAEKRRKERGARSGAK</sequence>